<dbReference type="PANTHER" id="PTHR23004">
    <property type="entry name" value="DOUBLECORTIN DOMAIN CONTAINING 2"/>
    <property type="match status" value="1"/>
</dbReference>
<name>A0A8S1EW50_9PELO</name>
<gene>
    <name evidence="3" type="ORF">CBOVIS_LOCUS7213</name>
</gene>
<evidence type="ECO:0000313" key="4">
    <source>
        <dbReference type="Proteomes" id="UP000494206"/>
    </source>
</evidence>
<dbReference type="PROSITE" id="PS50309">
    <property type="entry name" value="DC"/>
    <property type="match status" value="1"/>
</dbReference>
<dbReference type="SMART" id="SM00537">
    <property type="entry name" value="DCX"/>
    <property type="match status" value="1"/>
</dbReference>
<evidence type="ECO:0000313" key="3">
    <source>
        <dbReference type="EMBL" id="CAB3404957.1"/>
    </source>
</evidence>
<sequence length="288" mass="31944">MPTKRFRGKDADHVPVVPTMVTSAGVEFKRIQVFRNGDAHFPGMQVVVNTHRTPDINVLLDAISDKIGLVNGAKKLYSTNGVQIKDINKIKNNEKYVASSSHFTPLAYGGEKPSRSRSKSKKRSDGSVEKKAKRKSSKENEKNAGDEIEIPSNIEKKKKVKKVKKRTKRDVEEHVETKIMMTPGSRRHSTTSHNSGTLAVHTPSGTDDSDGDRSASPMGRSKTPAPHSEQPSRKPTPEHDESTTPPPPPAKESPKKGMRKKSVSRRKSQPNWGDLSNFTKNIENLLKK</sequence>
<dbReference type="GO" id="GO:0035556">
    <property type="term" value="P:intracellular signal transduction"/>
    <property type="evidence" value="ECO:0007669"/>
    <property type="project" value="InterPro"/>
</dbReference>
<dbReference type="GO" id="GO:0005815">
    <property type="term" value="C:microtubule organizing center"/>
    <property type="evidence" value="ECO:0007669"/>
    <property type="project" value="TreeGrafter"/>
</dbReference>
<accession>A0A8S1EW50</accession>
<protein>
    <recommendedName>
        <fullName evidence="2">Doublecortin domain-containing protein</fullName>
    </recommendedName>
</protein>
<reference evidence="3 4" key="1">
    <citation type="submission" date="2020-04" db="EMBL/GenBank/DDBJ databases">
        <authorList>
            <person name="Laetsch R D."/>
            <person name="Stevens L."/>
            <person name="Kumar S."/>
            <person name="Blaxter L. M."/>
        </authorList>
    </citation>
    <scope>NUCLEOTIDE SEQUENCE [LARGE SCALE GENOMIC DNA]</scope>
</reference>
<proteinExistence type="predicted"/>
<dbReference type="GO" id="GO:0005874">
    <property type="term" value="C:microtubule"/>
    <property type="evidence" value="ECO:0007669"/>
    <property type="project" value="TreeGrafter"/>
</dbReference>
<dbReference type="PANTHER" id="PTHR23004:SF23">
    <property type="entry name" value="DOUBLECORTIN DOMAIN-CONTAINING PROTEIN"/>
    <property type="match status" value="1"/>
</dbReference>
<dbReference type="Pfam" id="PF03607">
    <property type="entry name" value="DCX"/>
    <property type="match status" value="1"/>
</dbReference>
<dbReference type="Gene3D" id="3.10.20.230">
    <property type="entry name" value="Doublecortin domain"/>
    <property type="match status" value="1"/>
</dbReference>
<dbReference type="Proteomes" id="UP000494206">
    <property type="component" value="Unassembled WGS sequence"/>
</dbReference>
<dbReference type="InterPro" id="IPR003533">
    <property type="entry name" value="Doublecortin_dom"/>
</dbReference>
<dbReference type="InterPro" id="IPR036572">
    <property type="entry name" value="Doublecortin_dom_sf"/>
</dbReference>
<feature type="compositionally biased region" description="Basic and acidic residues" evidence="1">
    <location>
        <begin position="230"/>
        <end position="242"/>
    </location>
</feature>
<dbReference type="AlphaFoldDB" id="A0A8S1EW50"/>
<dbReference type="CDD" id="cd01617">
    <property type="entry name" value="DCX"/>
    <property type="match status" value="1"/>
</dbReference>
<dbReference type="OrthoDB" id="1738954at2759"/>
<feature type="region of interest" description="Disordered" evidence="1">
    <location>
        <begin position="104"/>
        <end position="277"/>
    </location>
</feature>
<feature type="compositionally biased region" description="Basic residues" evidence="1">
    <location>
        <begin position="256"/>
        <end position="268"/>
    </location>
</feature>
<feature type="domain" description="Doublecortin" evidence="2">
    <location>
        <begin position="29"/>
        <end position="109"/>
    </location>
</feature>
<comment type="caution">
    <text evidence="3">The sequence shown here is derived from an EMBL/GenBank/DDBJ whole genome shotgun (WGS) entry which is preliminary data.</text>
</comment>
<dbReference type="SUPFAM" id="SSF89837">
    <property type="entry name" value="Doublecortin (DC)"/>
    <property type="match status" value="1"/>
</dbReference>
<evidence type="ECO:0000259" key="2">
    <source>
        <dbReference type="PROSITE" id="PS50309"/>
    </source>
</evidence>
<feature type="compositionally biased region" description="Basic residues" evidence="1">
    <location>
        <begin position="156"/>
        <end position="168"/>
    </location>
</feature>
<evidence type="ECO:0000256" key="1">
    <source>
        <dbReference type="SAM" id="MobiDB-lite"/>
    </source>
</evidence>
<dbReference type="EMBL" id="CADEPM010000004">
    <property type="protein sequence ID" value="CAB3404957.1"/>
    <property type="molecule type" value="Genomic_DNA"/>
</dbReference>
<organism evidence="3 4">
    <name type="scientific">Caenorhabditis bovis</name>
    <dbReference type="NCBI Taxonomy" id="2654633"/>
    <lineage>
        <taxon>Eukaryota</taxon>
        <taxon>Metazoa</taxon>
        <taxon>Ecdysozoa</taxon>
        <taxon>Nematoda</taxon>
        <taxon>Chromadorea</taxon>
        <taxon>Rhabditida</taxon>
        <taxon>Rhabditina</taxon>
        <taxon>Rhabditomorpha</taxon>
        <taxon>Rhabditoidea</taxon>
        <taxon>Rhabditidae</taxon>
        <taxon>Peloderinae</taxon>
        <taxon>Caenorhabditis</taxon>
    </lineage>
</organism>
<keyword evidence="4" id="KW-1185">Reference proteome</keyword>